<evidence type="ECO:0008006" key="3">
    <source>
        <dbReference type="Google" id="ProtNLM"/>
    </source>
</evidence>
<comment type="caution">
    <text evidence="1">The sequence shown here is derived from an EMBL/GenBank/DDBJ whole genome shotgun (WGS) entry which is preliminary data.</text>
</comment>
<dbReference type="SUPFAM" id="SSF52402">
    <property type="entry name" value="Adenine nucleotide alpha hydrolases-like"/>
    <property type="match status" value="1"/>
</dbReference>
<dbReference type="EMBL" id="NIDE01000010">
    <property type="protein sequence ID" value="OWK39417.1"/>
    <property type="molecule type" value="Genomic_DNA"/>
</dbReference>
<dbReference type="Proteomes" id="UP000214646">
    <property type="component" value="Unassembled WGS sequence"/>
</dbReference>
<sequence>MIVCGGAEPPSAPGTPPVVRRLDIGDKGGQVRLKFDQLAGLIHTRPSPAELDLIEIAAYVFAADQTVSRGGPTRIDYGDRWRRTLRFHIPVRRSDLWSRRHVRDALRDALEFLTDDQYEFSFTSTTARAADVQYLLDRVGPSAGEFDEVALFSGGADSLCGAIDATAVRGRRQLLVSHRPVNHVYARQQALYRAVADRRRAGTPRPAHVGVTAHLADGVATAHTQRSRSFLFAAVGGVIARRVGLSELRFYENGIISLNLPISPQVIGGRASRTTHPQALARLARLLSLVFESEFAVVNPFEWATRAELLVALHAAGHADLLADTVSCIHTRDQTTGAGPHCGRCSQCVDRRLSVLAAGLGPAHDPPAGYREDVLVGARDGADLLLVERFVGAALDVRRIASPVAFAAHNPEVNRALRYYGLPPAVAAERVFDLCRRHSDGMSRAVARALGEQVNAIVGQTVPPASLLGLILGRMPTPIGLPPAVGPDTDPERLIVDPARFTVRTRGRECFFGNTNEFHLVARMARSVGDYVPYDALREAVWPGIDAESFTIQKTMSNARRKLVAAGLTELVFDGRQKQHYRLQIAAATVAR</sequence>
<organism evidence="1 2">
    <name type="scientific">Fimbriiglobus ruber</name>
    <dbReference type="NCBI Taxonomy" id="1908690"/>
    <lineage>
        <taxon>Bacteria</taxon>
        <taxon>Pseudomonadati</taxon>
        <taxon>Planctomycetota</taxon>
        <taxon>Planctomycetia</taxon>
        <taxon>Gemmatales</taxon>
        <taxon>Gemmataceae</taxon>
        <taxon>Fimbriiglobus</taxon>
    </lineage>
</organism>
<dbReference type="AlphaFoldDB" id="A0A225DTH1"/>
<evidence type="ECO:0000313" key="2">
    <source>
        <dbReference type="Proteomes" id="UP000214646"/>
    </source>
</evidence>
<dbReference type="GO" id="GO:0006355">
    <property type="term" value="P:regulation of DNA-templated transcription"/>
    <property type="evidence" value="ECO:0007669"/>
    <property type="project" value="InterPro"/>
</dbReference>
<accession>A0A225DTH1</accession>
<evidence type="ECO:0000313" key="1">
    <source>
        <dbReference type="EMBL" id="OWK39417.1"/>
    </source>
</evidence>
<protein>
    <recommendedName>
        <fullName evidence="3">7-cyano-7-deazaguanine synthase</fullName>
    </recommendedName>
</protein>
<reference evidence="2" key="1">
    <citation type="submission" date="2017-06" db="EMBL/GenBank/DDBJ databases">
        <title>Genome analysis of Fimbriiglobus ruber SP5, the first member of the order Planctomycetales with confirmed chitinolytic capability.</title>
        <authorList>
            <person name="Ravin N.V."/>
            <person name="Rakitin A.L."/>
            <person name="Ivanova A.A."/>
            <person name="Beletsky A.V."/>
            <person name="Kulichevskaya I.S."/>
            <person name="Mardanov A.V."/>
            <person name="Dedysh S.N."/>
        </authorList>
    </citation>
    <scope>NUCLEOTIDE SEQUENCE [LARGE SCALE GENOMIC DNA]</scope>
    <source>
        <strain evidence="2">SP5</strain>
    </source>
</reference>
<gene>
    <name evidence="1" type="ORF">FRUB_05980</name>
</gene>
<dbReference type="SUPFAM" id="SSF46894">
    <property type="entry name" value="C-terminal effector domain of the bipartite response regulators"/>
    <property type="match status" value="1"/>
</dbReference>
<dbReference type="Gene3D" id="1.10.10.10">
    <property type="entry name" value="Winged helix-like DNA-binding domain superfamily/Winged helix DNA-binding domain"/>
    <property type="match status" value="1"/>
</dbReference>
<dbReference type="GO" id="GO:0003677">
    <property type="term" value="F:DNA binding"/>
    <property type="evidence" value="ECO:0007669"/>
    <property type="project" value="InterPro"/>
</dbReference>
<proteinExistence type="predicted"/>
<name>A0A225DTH1_9BACT</name>
<dbReference type="InterPro" id="IPR036388">
    <property type="entry name" value="WH-like_DNA-bd_sf"/>
</dbReference>
<dbReference type="InterPro" id="IPR016032">
    <property type="entry name" value="Sig_transdc_resp-reg_C-effctor"/>
</dbReference>
<dbReference type="InterPro" id="IPR014729">
    <property type="entry name" value="Rossmann-like_a/b/a_fold"/>
</dbReference>
<keyword evidence="2" id="KW-1185">Reference proteome</keyword>
<dbReference type="Gene3D" id="3.40.50.620">
    <property type="entry name" value="HUPs"/>
    <property type="match status" value="1"/>
</dbReference>